<organism evidence="2 3">
    <name type="scientific">Clostridium gelidum</name>
    <dbReference type="NCBI Taxonomy" id="704125"/>
    <lineage>
        <taxon>Bacteria</taxon>
        <taxon>Bacillati</taxon>
        <taxon>Bacillota</taxon>
        <taxon>Clostridia</taxon>
        <taxon>Eubacteriales</taxon>
        <taxon>Clostridiaceae</taxon>
        <taxon>Clostridium</taxon>
    </lineage>
</organism>
<dbReference type="PANTHER" id="PTHR42924">
    <property type="entry name" value="EXONUCLEASE"/>
    <property type="match status" value="1"/>
</dbReference>
<protein>
    <recommendedName>
        <fullName evidence="1">Polymerase/histidinol phosphatase N-terminal domain-containing protein</fullName>
    </recommendedName>
</protein>
<accession>A0ABM7T6U4</accession>
<dbReference type="Pfam" id="PF02811">
    <property type="entry name" value="PHP"/>
    <property type="match status" value="1"/>
</dbReference>
<dbReference type="InterPro" id="IPR003141">
    <property type="entry name" value="Pol/His_phosphatase_N"/>
</dbReference>
<keyword evidence="3" id="KW-1185">Reference proteome</keyword>
<dbReference type="InterPro" id="IPR016195">
    <property type="entry name" value="Pol/histidinol_Pase-like"/>
</dbReference>
<dbReference type="InterPro" id="IPR052018">
    <property type="entry name" value="PHP_domain"/>
</dbReference>
<evidence type="ECO:0000313" key="2">
    <source>
        <dbReference type="EMBL" id="BCZ47073.1"/>
    </source>
</evidence>
<reference evidence="3" key="1">
    <citation type="submission" date="2021-07" db="EMBL/GenBank/DDBJ databases">
        <title>Complete genome sequencing of a Clostridium isolate.</title>
        <authorList>
            <person name="Ueki A."/>
            <person name="Tonouchi A."/>
        </authorList>
    </citation>
    <scope>NUCLEOTIDE SEQUENCE [LARGE SCALE GENOMIC DNA]</scope>
    <source>
        <strain evidence="3">C5S11</strain>
    </source>
</reference>
<evidence type="ECO:0000313" key="3">
    <source>
        <dbReference type="Proteomes" id="UP000824633"/>
    </source>
</evidence>
<dbReference type="RefSeq" id="WP_224033457.1">
    <property type="nucleotide sequence ID" value="NZ_AP024849.1"/>
</dbReference>
<name>A0ABM7T6U4_9CLOT</name>
<dbReference type="PANTHER" id="PTHR42924:SF3">
    <property type="entry name" value="POLYMERASE_HISTIDINOL PHOSPHATASE N-TERMINAL DOMAIN-CONTAINING PROTEIN"/>
    <property type="match status" value="1"/>
</dbReference>
<feature type="domain" description="Polymerase/histidinol phosphatase N-terminal" evidence="1">
    <location>
        <begin position="6"/>
        <end position="71"/>
    </location>
</feature>
<dbReference type="Gene3D" id="3.20.20.140">
    <property type="entry name" value="Metal-dependent hydrolases"/>
    <property type="match status" value="1"/>
</dbReference>
<proteinExistence type="predicted"/>
<dbReference type="Proteomes" id="UP000824633">
    <property type="component" value="Chromosome"/>
</dbReference>
<evidence type="ECO:0000259" key="1">
    <source>
        <dbReference type="SMART" id="SM00481"/>
    </source>
</evidence>
<dbReference type="CDD" id="cd07432">
    <property type="entry name" value="PHP_HisPPase"/>
    <property type="match status" value="1"/>
</dbReference>
<dbReference type="SMART" id="SM00481">
    <property type="entry name" value="POLIIIAc"/>
    <property type="match status" value="1"/>
</dbReference>
<dbReference type="InterPro" id="IPR004013">
    <property type="entry name" value="PHP_dom"/>
</dbReference>
<dbReference type="SUPFAM" id="SSF89550">
    <property type="entry name" value="PHP domain-like"/>
    <property type="match status" value="1"/>
</dbReference>
<gene>
    <name evidence="2" type="ORF">psyc5s11_31400</name>
</gene>
<sequence length="246" mass="28894">MREYRYIFHVHTEYSPDSDVNLNKLYMSLKKNNIFGIAITDHNTIEGAVKFKKIYGQDIDVIIGEEIMTTEGEIIGLFLNENIEKGLTSRETIKKIRDQNGLIYVPHPFDKKRQKTCLSEDIISEYSNYIDIIEVFNGRCIGKYDIDQAVLLNNRLNKLGIVGSDAHSYYELKFNHMILNNRVTKENIKSELMNLKVSNKKSNKIIHQYTKFIKIKKLILKGKYDEVCNLIYRKCKKRLFQISRRN</sequence>
<dbReference type="EMBL" id="AP024849">
    <property type="protein sequence ID" value="BCZ47073.1"/>
    <property type="molecule type" value="Genomic_DNA"/>
</dbReference>